<evidence type="ECO:0000256" key="1">
    <source>
        <dbReference type="SAM" id="MobiDB-lite"/>
    </source>
</evidence>
<protein>
    <submittedName>
        <fullName evidence="2">Uncharacterized protein</fullName>
    </submittedName>
</protein>
<dbReference type="EMBL" id="LAZR01002370">
    <property type="protein sequence ID" value="KKN30917.1"/>
    <property type="molecule type" value="Genomic_DNA"/>
</dbReference>
<feature type="region of interest" description="Disordered" evidence="1">
    <location>
        <begin position="16"/>
        <end position="54"/>
    </location>
</feature>
<dbReference type="CDD" id="cd15489">
    <property type="entry name" value="PHD_SF"/>
    <property type="match status" value="1"/>
</dbReference>
<dbReference type="AlphaFoldDB" id="A0A0F9Q1P8"/>
<sequence>MENDRDTRDDIAAQADALGMESLTEEQQAILEKPKPAEPEPPEPPPTKYPPADAHCPNCNGPGIRKGKLIICEKCDASFRYTKEGPKVEELGPFDKLQNRVAVLEGKEAAEPPPVPAQPARPSEAFATQVRQAANDADDDGI</sequence>
<organism evidence="2">
    <name type="scientific">marine sediment metagenome</name>
    <dbReference type="NCBI Taxonomy" id="412755"/>
    <lineage>
        <taxon>unclassified sequences</taxon>
        <taxon>metagenomes</taxon>
        <taxon>ecological metagenomes</taxon>
    </lineage>
</organism>
<accession>A0A0F9Q1P8</accession>
<gene>
    <name evidence="2" type="ORF">LCGC14_0829080</name>
</gene>
<name>A0A0F9Q1P8_9ZZZZ</name>
<comment type="caution">
    <text evidence="2">The sequence shown here is derived from an EMBL/GenBank/DDBJ whole genome shotgun (WGS) entry which is preliminary data.</text>
</comment>
<proteinExistence type="predicted"/>
<evidence type="ECO:0000313" key="2">
    <source>
        <dbReference type="EMBL" id="KKN30917.1"/>
    </source>
</evidence>
<reference evidence="2" key="1">
    <citation type="journal article" date="2015" name="Nature">
        <title>Complex archaea that bridge the gap between prokaryotes and eukaryotes.</title>
        <authorList>
            <person name="Spang A."/>
            <person name="Saw J.H."/>
            <person name="Jorgensen S.L."/>
            <person name="Zaremba-Niedzwiedzka K."/>
            <person name="Martijn J."/>
            <person name="Lind A.E."/>
            <person name="van Eijk R."/>
            <person name="Schleper C."/>
            <person name="Guy L."/>
            <person name="Ettema T.J."/>
        </authorList>
    </citation>
    <scope>NUCLEOTIDE SEQUENCE</scope>
</reference>
<feature type="region of interest" description="Disordered" evidence="1">
    <location>
        <begin position="106"/>
        <end position="142"/>
    </location>
</feature>